<evidence type="ECO:0000256" key="5">
    <source>
        <dbReference type="ARBA" id="ARBA00023136"/>
    </source>
</evidence>
<dbReference type="GO" id="GO:0016192">
    <property type="term" value="P:vesicle-mediated transport"/>
    <property type="evidence" value="ECO:0007669"/>
    <property type="project" value="InterPro"/>
</dbReference>
<name>A0A0C3LPS8_9AGAM</name>
<feature type="compositionally biased region" description="Polar residues" evidence="7">
    <location>
        <begin position="705"/>
        <end position="714"/>
    </location>
</feature>
<dbReference type="InterPro" id="IPR011989">
    <property type="entry name" value="ARM-like"/>
</dbReference>
<evidence type="ECO:0000256" key="6">
    <source>
        <dbReference type="PIRNR" id="PIRNR002291"/>
    </source>
</evidence>
<evidence type="ECO:0000256" key="2">
    <source>
        <dbReference type="ARBA" id="ARBA00006613"/>
    </source>
</evidence>
<dbReference type="InterPro" id="IPR002553">
    <property type="entry name" value="Clathrin/coatomer_adapt-like_N"/>
</dbReference>
<gene>
    <name evidence="9" type="ORF">M407DRAFT_15550</name>
</gene>
<proteinExistence type="inferred from homology"/>
<dbReference type="HOGENOM" id="CLU_006320_4_4_1"/>
<dbReference type="Gene3D" id="1.25.10.10">
    <property type="entry name" value="Leucine-rich Repeat Variant"/>
    <property type="match status" value="1"/>
</dbReference>
<feature type="domain" description="Clathrin/coatomer adaptor adaptin-like N-terminal" evidence="8">
    <location>
        <begin position="12"/>
        <end position="530"/>
    </location>
</feature>
<evidence type="ECO:0000256" key="4">
    <source>
        <dbReference type="ARBA" id="ARBA00022927"/>
    </source>
</evidence>
<dbReference type="GO" id="GO:0006886">
    <property type="term" value="P:intracellular protein transport"/>
    <property type="evidence" value="ECO:0007669"/>
    <property type="project" value="InterPro"/>
</dbReference>
<feature type="compositionally biased region" description="Basic and acidic residues" evidence="7">
    <location>
        <begin position="682"/>
        <end position="691"/>
    </location>
</feature>
<evidence type="ECO:0000313" key="10">
    <source>
        <dbReference type="Proteomes" id="UP000054248"/>
    </source>
</evidence>
<dbReference type="InterPro" id="IPR026739">
    <property type="entry name" value="AP_beta"/>
</dbReference>
<dbReference type="AlphaFoldDB" id="A0A0C3LPS8"/>
<dbReference type="InterPro" id="IPR016024">
    <property type="entry name" value="ARM-type_fold"/>
</dbReference>
<reference evidence="10" key="2">
    <citation type="submission" date="2015-01" db="EMBL/GenBank/DDBJ databases">
        <title>Evolutionary Origins and Diversification of the Mycorrhizal Mutualists.</title>
        <authorList>
            <consortium name="DOE Joint Genome Institute"/>
            <consortium name="Mycorrhizal Genomics Consortium"/>
            <person name="Kohler A."/>
            <person name="Kuo A."/>
            <person name="Nagy L.G."/>
            <person name="Floudas D."/>
            <person name="Copeland A."/>
            <person name="Barry K.W."/>
            <person name="Cichocki N."/>
            <person name="Veneault-Fourrey C."/>
            <person name="LaButti K."/>
            <person name="Lindquist E.A."/>
            <person name="Lipzen A."/>
            <person name="Lundell T."/>
            <person name="Morin E."/>
            <person name="Murat C."/>
            <person name="Riley R."/>
            <person name="Ohm R."/>
            <person name="Sun H."/>
            <person name="Tunlid A."/>
            <person name="Henrissat B."/>
            <person name="Grigoriev I.V."/>
            <person name="Hibbett D.S."/>
            <person name="Martin F."/>
        </authorList>
    </citation>
    <scope>NUCLEOTIDE SEQUENCE [LARGE SCALE GENOMIC DNA]</scope>
    <source>
        <strain evidence="10">MUT 4182</strain>
    </source>
</reference>
<evidence type="ECO:0000256" key="1">
    <source>
        <dbReference type="ARBA" id="ARBA00004308"/>
    </source>
</evidence>
<comment type="function">
    <text evidence="6">Adaptins are components of the adaptor complexes which link clathrin to receptors in coated vesicles. Clathrin-associated protein complexes are believed to interact with the cytoplasmic tails of membrane proteins, leading to their selection and concentration.</text>
</comment>
<feature type="region of interest" description="Disordered" evidence="7">
    <location>
        <begin position="606"/>
        <end position="723"/>
    </location>
</feature>
<keyword evidence="5 6" id="KW-0472">Membrane</keyword>
<feature type="compositionally biased region" description="Basic and acidic residues" evidence="7">
    <location>
        <begin position="639"/>
        <end position="659"/>
    </location>
</feature>
<dbReference type="STRING" id="1051891.A0A0C3LPS8"/>
<dbReference type="OrthoDB" id="10254310at2759"/>
<reference evidence="9 10" key="1">
    <citation type="submission" date="2014-04" db="EMBL/GenBank/DDBJ databases">
        <authorList>
            <consortium name="DOE Joint Genome Institute"/>
            <person name="Kuo A."/>
            <person name="Girlanda M."/>
            <person name="Perotto S."/>
            <person name="Kohler A."/>
            <person name="Nagy L.G."/>
            <person name="Floudas D."/>
            <person name="Copeland A."/>
            <person name="Barry K.W."/>
            <person name="Cichocki N."/>
            <person name="Veneault-Fourrey C."/>
            <person name="LaButti K."/>
            <person name="Lindquist E.A."/>
            <person name="Lipzen A."/>
            <person name="Lundell T."/>
            <person name="Morin E."/>
            <person name="Murat C."/>
            <person name="Sun H."/>
            <person name="Tunlid A."/>
            <person name="Henrissat B."/>
            <person name="Grigoriev I.V."/>
            <person name="Hibbett D.S."/>
            <person name="Martin F."/>
            <person name="Nordberg H.P."/>
            <person name="Cantor M.N."/>
            <person name="Hua S.X."/>
        </authorList>
    </citation>
    <scope>NUCLEOTIDE SEQUENCE [LARGE SCALE GENOMIC DNA]</scope>
    <source>
        <strain evidence="9 10">MUT 4182</strain>
    </source>
</reference>
<comment type="subcellular location">
    <subcellularLocation>
        <location evidence="1">Endomembrane system</location>
    </subcellularLocation>
</comment>
<dbReference type="SUPFAM" id="SSF48371">
    <property type="entry name" value="ARM repeat"/>
    <property type="match status" value="1"/>
</dbReference>
<dbReference type="FunFam" id="1.25.10.10:FF:000044">
    <property type="entry name" value="AP complex subunit beta"/>
    <property type="match status" value="1"/>
</dbReference>
<dbReference type="InterPro" id="IPR016342">
    <property type="entry name" value="AP_complex_bsu_1_2_4"/>
</dbReference>
<organism evidence="9 10">
    <name type="scientific">Tulasnella calospora MUT 4182</name>
    <dbReference type="NCBI Taxonomy" id="1051891"/>
    <lineage>
        <taxon>Eukaryota</taxon>
        <taxon>Fungi</taxon>
        <taxon>Dikarya</taxon>
        <taxon>Basidiomycota</taxon>
        <taxon>Agaricomycotina</taxon>
        <taxon>Agaricomycetes</taxon>
        <taxon>Cantharellales</taxon>
        <taxon>Tulasnellaceae</taxon>
        <taxon>Tulasnella</taxon>
    </lineage>
</organism>
<evidence type="ECO:0000256" key="3">
    <source>
        <dbReference type="ARBA" id="ARBA00022448"/>
    </source>
</evidence>
<dbReference type="EMBL" id="KN823085">
    <property type="protein sequence ID" value="KIO23407.1"/>
    <property type="molecule type" value="Genomic_DNA"/>
</dbReference>
<dbReference type="PIRSF" id="PIRSF002291">
    <property type="entry name" value="AP_complex_beta"/>
    <property type="match status" value="1"/>
</dbReference>
<protein>
    <recommendedName>
        <fullName evidence="6">AP complex subunit beta</fullName>
    </recommendedName>
</protein>
<comment type="similarity">
    <text evidence="2 6">Belongs to the adaptor complexes large subunit family.</text>
</comment>
<dbReference type="GO" id="GO:0030117">
    <property type="term" value="C:membrane coat"/>
    <property type="evidence" value="ECO:0007669"/>
    <property type="project" value="InterPro"/>
</dbReference>
<sequence length="723" mass="81229">MDGKFFSRGKIQDLRKELQEADHKDKKYAKRKTVLKKIVANITMGNDMSPLFREVVACMSIQVLEIKKMVYLYLVSYGRGKPDEIQYAIGNFLTDCNDRNPLIRALAIRTMAYIPLPLVIGSMIEPLRHCLRDQDPYVRKTAAICVAKLYVYDPKLVDKEGFITMLRDLLADSNPTVVANAVAALTEISERSDDIALKLNLGVTNKLIAAMGECSEWGQIYILDSLLNFVPQTSLDAEGICERILPRLQHANSAVVLTTIKILMFMMNYISDNEFKDRICKKMGPPLVTLLSSGPEVQYVTLRNILLIIQRRPLILRNDVKVFFCKYNDPIYVKLAKLEIMYRLSREENFKPVLAELHEYASEVDIDFVRKAVRTIGRLAIKVPGAANACIKVLLELMESKISYVTQEVVVVVKDIFRRYPNEYESVIPTLCDNMDDLAEPESKAAIVWIIGQYANRIDNSLELLEDLSYTFLEDPVEVQLALLTAVVKLFLQKPDQGKDLVSKILKQATEEVDNPDLRDRGFMYWRLLSINAGAAKDIVLSEKPTISTETDRMERGALDQLLLHTGTLGSIYHKSPESFIRNTKPKWLSDSPALNTASRQALMMNIDDGPAPLPPGSIAPPPPPRNLESLDPKSSLANRDDGNGLRSPVDEMGRRPHELDDDQEDDARENGNNVDDDDGDRDALANERYGDPYANLEQAFGGSSAFSTNSASRTKGEDLIGF</sequence>
<evidence type="ECO:0000256" key="7">
    <source>
        <dbReference type="SAM" id="MobiDB-lite"/>
    </source>
</evidence>
<keyword evidence="3 6" id="KW-0813">Transport</keyword>
<evidence type="ECO:0000313" key="9">
    <source>
        <dbReference type="EMBL" id="KIO23407.1"/>
    </source>
</evidence>
<evidence type="ECO:0000259" key="8">
    <source>
        <dbReference type="Pfam" id="PF01602"/>
    </source>
</evidence>
<dbReference type="GO" id="GO:0030276">
    <property type="term" value="F:clathrin binding"/>
    <property type="evidence" value="ECO:0007669"/>
    <property type="project" value="InterPro"/>
</dbReference>
<dbReference type="Pfam" id="PF01602">
    <property type="entry name" value="Adaptin_N"/>
    <property type="match status" value="1"/>
</dbReference>
<keyword evidence="4 6" id="KW-0653">Protein transport</keyword>
<dbReference type="Proteomes" id="UP000054248">
    <property type="component" value="Unassembled WGS sequence"/>
</dbReference>
<keyword evidence="10" id="KW-1185">Reference proteome</keyword>
<accession>A0A0C3LPS8</accession>
<feature type="compositionally biased region" description="Pro residues" evidence="7">
    <location>
        <begin position="612"/>
        <end position="626"/>
    </location>
</feature>
<dbReference type="PANTHER" id="PTHR11134">
    <property type="entry name" value="ADAPTOR COMPLEX SUBUNIT BETA FAMILY MEMBER"/>
    <property type="match status" value="1"/>
</dbReference>
<dbReference type="GO" id="GO:0012505">
    <property type="term" value="C:endomembrane system"/>
    <property type="evidence" value="ECO:0007669"/>
    <property type="project" value="UniProtKB-SubCell"/>
</dbReference>